<dbReference type="Proteomes" id="UP000295083">
    <property type="component" value="Unassembled WGS sequence"/>
</dbReference>
<feature type="signal peptide" evidence="1">
    <location>
        <begin position="1"/>
        <end position="26"/>
    </location>
</feature>
<protein>
    <recommendedName>
        <fullName evidence="4">Avirulence Effector AvrLm4-7 domain-containing protein</fullName>
    </recommendedName>
</protein>
<name>A0A4R8Q605_9PEZI</name>
<organism evidence="2 3">
    <name type="scientific">Colletotrichum spinosum</name>
    <dbReference type="NCBI Taxonomy" id="1347390"/>
    <lineage>
        <taxon>Eukaryota</taxon>
        <taxon>Fungi</taxon>
        <taxon>Dikarya</taxon>
        <taxon>Ascomycota</taxon>
        <taxon>Pezizomycotina</taxon>
        <taxon>Sordariomycetes</taxon>
        <taxon>Hypocreomycetidae</taxon>
        <taxon>Glomerellales</taxon>
        <taxon>Glomerellaceae</taxon>
        <taxon>Colletotrichum</taxon>
        <taxon>Colletotrichum orbiculare species complex</taxon>
    </lineage>
</organism>
<reference evidence="2 3" key="1">
    <citation type="submission" date="2018-11" db="EMBL/GenBank/DDBJ databases">
        <title>Genome sequence and assembly of Colletotrichum spinosum.</title>
        <authorList>
            <person name="Gan P."/>
            <person name="Shirasu K."/>
        </authorList>
    </citation>
    <scope>NUCLEOTIDE SEQUENCE [LARGE SCALE GENOMIC DNA]</scope>
    <source>
        <strain evidence="2 3">CBS 515.97</strain>
    </source>
</reference>
<evidence type="ECO:0000313" key="2">
    <source>
        <dbReference type="EMBL" id="TDZ31034.1"/>
    </source>
</evidence>
<evidence type="ECO:0000313" key="3">
    <source>
        <dbReference type="Proteomes" id="UP000295083"/>
    </source>
</evidence>
<evidence type="ECO:0000256" key="1">
    <source>
        <dbReference type="SAM" id="SignalP"/>
    </source>
</evidence>
<proteinExistence type="predicted"/>
<keyword evidence="3" id="KW-1185">Reference proteome</keyword>
<accession>A0A4R8Q605</accession>
<comment type="caution">
    <text evidence="2">The sequence shown here is derived from an EMBL/GenBank/DDBJ whole genome shotgun (WGS) entry which is preliminary data.</text>
</comment>
<sequence>MIFATLQKALLLFLLVAIAFRASAEAKKEVSCDRRNTLVAYKYKIRARDVDESRGDLCGKLWENLYRFAGSCIVSAPKCEKTEGNVFVWDFWTPVGCNSGMVHSAWWESVGVKYGDIKCNGYW</sequence>
<feature type="chain" id="PRO_5021010339" description="Avirulence Effector AvrLm4-7 domain-containing protein" evidence="1">
    <location>
        <begin position="27"/>
        <end position="123"/>
    </location>
</feature>
<evidence type="ECO:0008006" key="4">
    <source>
        <dbReference type="Google" id="ProtNLM"/>
    </source>
</evidence>
<keyword evidence="1" id="KW-0732">Signal</keyword>
<dbReference type="EMBL" id="QAPG01000110">
    <property type="protein sequence ID" value="TDZ31034.1"/>
    <property type="molecule type" value="Genomic_DNA"/>
</dbReference>
<gene>
    <name evidence="2" type="ORF">C8035_v001875</name>
</gene>
<dbReference type="AlphaFoldDB" id="A0A4R8Q605"/>